<evidence type="ECO:0000313" key="1">
    <source>
        <dbReference type="EMBL" id="CAE7519427.1"/>
    </source>
</evidence>
<dbReference type="OrthoDB" id="411815at2759"/>
<gene>
    <name evidence="1" type="ORF">SPIL2461_LOCUS13583</name>
</gene>
<proteinExistence type="predicted"/>
<dbReference type="EMBL" id="CAJNIZ010029890">
    <property type="protein sequence ID" value="CAE7519427.1"/>
    <property type="molecule type" value="Genomic_DNA"/>
</dbReference>
<protein>
    <submittedName>
        <fullName evidence="1">Uncharacterized protein</fullName>
    </submittedName>
</protein>
<evidence type="ECO:0000313" key="2">
    <source>
        <dbReference type="Proteomes" id="UP000649617"/>
    </source>
</evidence>
<name>A0A812TBH4_SYMPI</name>
<dbReference type="AlphaFoldDB" id="A0A812TBH4"/>
<comment type="caution">
    <text evidence="1">The sequence shown here is derived from an EMBL/GenBank/DDBJ whole genome shotgun (WGS) entry which is preliminary data.</text>
</comment>
<accession>A0A812TBH4</accession>
<organism evidence="1 2">
    <name type="scientific">Symbiodinium pilosum</name>
    <name type="common">Dinoflagellate</name>
    <dbReference type="NCBI Taxonomy" id="2952"/>
    <lineage>
        <taxon>Eukaryota</taxon>
        <taxon>Sar</taxon>
        <taxon>Alveolata</taxon>
        <taxon>Dinophyceae</taxon>
        <taxon>Suessiales</taxon>
        <taxon>Symbiodiniaceae</taxon>
        <taxon>Symbiodinium</taxon>
    </lineage>
</organism>
<keyword evidence="2" id="KW-1185">Reference proteome</keyword>
<dbReference type="Proteomes" id="UP000649617">
    <property type="component" value="Unassembled WGS sequence"/>
</dbReference>
<reference evidence="1" key="1">
    <citation type="submission" date="2021-02" db="EMBL/GenBank/DDBJ databases">
        <authorList>
            <person name="Dougan E. K."/>
            <person name="Rhodes N."/>
            <person name="Thang M."/>
            <person name="Chan C."/>
        </authorList>
    </citation>
    <scope>NUCLEOTIDE SEQUENCE</scope>
</reference>
<sequence length="161" mass="17989">MGLPKPLPMGSLEEPMSYVNASRELEQVKVPEEPMETEGARIAEVISEKLETLKLVKDDSLRESLSAEVCAEEAAHLVVLQQSGKTAVVHHIPGDEQWRSFYQPIEDCSSYTPDVMMMSKMKGYFLDMGGLVEDQEAMLAKKQRFMGVKRLKTEPALGSLE</sequence>